<dbReference type="SMART" id="SM00953">
    <property type="entry name" value="RES"/>
    <property type="match status" value="1"/>
</dbReference>
<proteinExistence type="predicted"/>
<sequence length="144" mass="16235">MRIWRISNYSDLSGTGGTYVAGRWNHLGRRIIYCAEHPALAMLELLVHFDPEDLPETYQLLEIDLPDTLGVEVVSVPDNWEDDPAISRDAFEAFCDRGDAPVVSVPSIIMPHCRNFLINPLHADHSQLSVVSLETHVLDPRFLT</sequence>
<dbReference type="RefSeq" id="WP_267611858.1">
    <property type="nucleotide sequence ID" value="NZ_JAOVZQ010000001.1"/>
</dbReference>
<organism evidence="2 3">
    <name type="scientific">Hoeflea ulvae</name>
    <dbReference type="NCBI Taxonomy" id="2983764"/>
    <lineage>
        <taxon>Bacteria</taxon>
        <taxon>Pseudomonadati</taxon>
        <taxon>Pseudomonadota</taxon>
        <taxon>Alphaproteobacteria</taxon>
        <taxon>Hyphomicrobiales</taxon>
        <taxon>Rhizobiaceae</taxon>
        <taxon>Hoeflea</taxon>
    </lineage>
</organism>
<dbReference type="Pfam" id="PF08808">
    <property type="entry name" value="RES"/>
    <property type="match status" value="1"/>
</dbReference>
<evidence type="ECO:0000313" key="2">
    <source>
        <dbReference type="EMBL" id="MCY0093915.1"/>
    </source>
</evidence>
<dbReference type="EMBL" id="JAOVZQ010000001">
    <property type="protein sequence ID" value="MCY0093915.1"/>
    <property type="molecule type" value="Genomic_DNA"/>
</dbReference>
<dbReference type="Proteomes" id="UP001081283">
    <property type="component" value="Unassembled WGS sequence"/>
</dbReference>
<comment type="caution">
    <text evidence="2">The sequence shown here is derived from an EMBL/GenBank/DDBJ whole genome shotgun (WGS) entry which is preliminary data.</text>
</comment>
<keyword evidence="3" id="KW-1185">Reference proteome</keyword>
<reference evidence="2" key="1">
    <citation type="submission" date="2022-10" db="EMBL/GenBank/DDBJ databases">
        <title>Hoeflea sp. J2-29, isolated from marine algae.</title>
        <authorList>
            <person name="Kristyanto S."/>
            <person name="Kim J.M."/>
            <person name="Jeon C.O."/>
        </authorList>
    </citation>
    <scope>NUCLEOTIDE SEQUENCE</scope>
    <source>
        <strain evidence="2">J2-29</strain>
    </source>
</reference>
<dbReference type="InterPro" id="IPR014914">
    <property type="entry name" value="RES_dom"/>
</dbReference>
<accession>A0ABT3YDU7</accession>
<gene>
    <name evidence="2" type="ORF">OEG82_07760</name>
</gene>
<evidence type="ECO:0000259" key="1">
    <source>
        <dbReference type="SMART" id="SM00953"/>
    </source>
</evidence>
<evidence type="ECO:0000313" key="3">
    <source>
        <dbReference type="Proteomes" id="UP001081283"/>
    </source>
</evidence>
<protein>
    <submittedName>
        <fullName evidence="2">RES domain-containing protein</fullName>
    </submittedName>
</protein>
<feature type="domain" description="RES" evidence="1">
    <location>
        <begin position="11"/>
        <end position="132"/>
    </location>
</feature>
<name>A0ABT3YDU7_9HYPH</name>